<reference evidence="1 2" key="1">
    <citation type="submission" date="2016-04" db="EMBL/GenBank/DDBJ databases">
        <title>Complete Genome Sequence of Chryseobacterium sp. IHBB 10212.</title>
        <authorList>
            <person name="Pal M."/>
            <person name="Swarnkar M.K."/>
            <person name="Kaushal K."/>
            <person name="Chhibber S."/>
            <person name="Singh A.K."/>
            <person name="Gulati A."/>
        </authorList>
    </citation>
    <scope>NUCLEOTIDE SEQUENCE [LARGE SCALE GENOMIC DNA]</scope>
    <source>
        <strain evidence="1 2">IHBB 10212</strain>
    </source>
</reference>
<protein>
    <submittedName>
        <fullName evidence="1">Uncharacterized protein</fullName>
    </submittedName>
</protein>
<accession>A0A172XRJ3</accession>
<organism evidence="1 2">
    <name type="scientific">Chryseobacterium glaciei</name>
    <dbReference type="NCBI Taxonomy" id="1685010"/>
    <lineage>
        <taxon>Bacteria</taxon>
        <taxon>Pseudomonadati</taxon>
        <taxon>Bacteroidota</taxon>
        <taxon>Flavobacteriia</taxon>
        <taxon>Flavobacteriales</taxon>
        <taxon>Weeksellaceae</taxon>
        <taxon>Chryseobacterium group</taxon>
        <taxon>Chryseobacterium</taxon>
    </lineage>
</organism>
<dbReference type="Proteomes" id="UP000077824">
    <property type="component" value="Chromosome"/>
</dbReference>
<dbReference type="RefSeq" id="WP_066750925.1">
    <property type="nucleotide sequence ID" value="NZ_CP015199.1"/>
</dbReference>
<name>A0A172XRJ3_9FLAO</name>
<dbReference type="OrthoDB" id="1359750at2"/>
<dbReference type="EMBL" id="CP015199">
    <property type="protein sequence ID" value="ANF49534.1"/>
    <property type="molecule type" value="Genomic_DNA"/>
</dbReference>
<keyword evidence="2" id="KW-1185">Reference proteome</keyword>
<gene>
    <name evidence="1" type="ORF">A0O34_02740</name>
</gene>
<sequence length="299" mass="35561">MCTPNTELQFCTCVEGDIYEVKDIYIWTLSMYIDSKKSMIRGKIMKSTEDFENGISAENIISKLNEENIFDFEYTPKERDTLHISFNAENREEYKYFSLIFRDGIWRKGRNPVFVSVEKSIAKGELKVLYKEENKFIKYCDDLKLKFGIDIPESIKVRCANLKNDSEDPTYLAIKNFKEYKIFYKLEFIKHIVNTHFKTFPKPENSDRLQILVNEAQNRFSLLENKFISEKTNVSFLNRCFKDFDNNIEECFFVAIPIKEEYLIINGSFSGKIVFKSKKDKRYFKDNSQKLKFEDFEKL</sequence>
<evidence type="ECO:0000313" key="2">
    <source>
        <dbReference type="Proteomes" id="UP000077824"/>
    </source>
</evidence>
<dbReference type="STRING" id="1685010.A0O34_02740"/>
<dbReference type="AlphaFoldDB" id="A0A172XRJ3"/>
<evidence type="ECO:0000313" key="1">
    <source>
        <dbReference type="EMBL" id="ANF49534.1"/>
    </source>
</evidence>
<proteinExistence type="predicted"/>
<dbReference type="KEGG" id="chh:A0O34_02740"/>